<accession>A0A6A4NGR4</accession>
<evidence type="ECO:0000256" key="1">
    <source>
        <dbReference type="SAM" id="Phobius"/>
    </source>
</evidence>
<evidence type="ECO:0000313" key="3">
    <source>
        <dbReference type="Proteomes" id="UP000447434"/>
    </source>
</evidence>
<feature type="transmembrane region" description="Helical" evidence="1">
    <location>
        <begin position="20"/>
        <end position="43"/>
    </location>
</feature>
<dbReference type="AlphaFoldDB" id="A0A6A4NGR4"/>
<reference evidence="3" key="1">
    <citation type="journal article" date="2020" name="Nat. Commun.">
        <title>Genome sequence of the cluster root forming white lupin.</title>
        <authorList>
            <person name="Hufnagel B."/>
            <person name="Marques A."/>
            <person name="Soriano A."/>
            <person name="Marques L."/>
            <person name="Divol F."/>
            <person name="Doumas P."/>
            <person name="Sallet E."/>
            <person name="Mancinotti D."/>
            <person name="Carrere S."/>
            <person name="Marande W."/>
            <person name="Arribat S."/>
            <person name="Keller J."/>
            <person name="Huneau C."/>
            <person name="Blein T."/>
            <person name="Aime D."/>
            <person name="Laguerre M."/>
            <person name="Taylor J."/>
            <person name="Schubert V."/>
            <person name="Nelson M."/>
            <person name="Geu-Flores F."/>
            <person name="Crespi M."/>
            <person name="Gallardo-Guerrero K."/>
            <person name="Delaux P.-M."/>
            <person name="Salse J."/>
            <person name="Berges H."/>
            <person name="Guyot R."/>
            <person name="Gouzy J."/>
            <person name="Peret B."/>
        </authorList>
    </citation>
    <scope>NUCLEOTIDE SEQUENCE [LARGE SCALE GENOMIC DNA]</scope>
    <source>
        <strain evidence="3">cv. Amiga</strain>
    </source>
</reference>
<dbReference type="Proteomes" id="UP000447434">
    <property type="component" value="Chromosome 22"/>
</dbReference>
<keyword evidence="3" id="KW-1185">Reference proteome</keyword>
<name>A0A6A4NGR4_LUPAL</name>
<keyword evidence="1" id="KW-1133">Transmembrane helix</keyword>
<comment type="caution">
    <text evidence="2">The sequence shown here is derived from an EMBL/GenBank/DDBJ whole genome shotgun (WGS) entry which is preliminary data.</text>
</comment>
<keyword evidence="1" id="KW-0472">Membrane</keyword>
<keyword evidence="1" id="KW-0812">Transmembrane</keyword>
<proteinExistence type="predicted"/>
<sequence>MWLYWNDYIDLFRNFLMLLFYLNPPCFYCVNLMSDSLYVFLVCSTRDNRVACRAKE</sequence>
<protein>
    <submittedName>
        <fullName evidence="2">Uncharacterized protein</fullName>
    </submittedName>
</protein>
<gene>
    <name evidence="2" type="ORF">Lalb_Chr22g0357611</name>
</gene>
<organism evidence="2 3">
    <name type="scientific">Lupinus albus</name>
    <name type="common">White lupine</name>
    <name type="synonym">Lupinus termis</name>
    <dbReference type="NCBI Taxonomy" id="3870"/>
    <lineage>
        <taxon>Eukaryota</taxon>
        <taxon>Viridiplantae</taxon>
        <taxon>Streptophyta</taxon>
        <taxon>Embryophyta</taxon>
        <taxon>Tracheophyta</taxon>
        <taxon>Spermatophyta</taxon>
        <taxon>Magnoliopsida</taxon>
        <taxon>eudicotyledons</taxon>
        <taxon>Gunneridae</taxon>
        <taxon>Pentapetalae</taxon>
        <taxon>rosids</taxon>
        <taxon>fabids</taxon>
        <taxon>Fabales</taxon>
        <taxon>Fabaceae</taxon>
        <taxon>Papilionoideae</taxon>
        <taxon>50 kb inversion clade</taxon>
        <taxon>genistoids sensu lato</taxon>
        <taxon>core genistoids</taxon>
        <taxon>Genisteae</taxon>
        <taxon>Lupinus</taxon>
    </lineage>
</organism>
<evidence type="ECO:0000313" key="2">
    <source>
        <dbReference type="EMBL" id="KAE9588652.1"/>
    </source>
</evidence>
<dbReference type="EMBL" id="WOCE01000022">
    <property type="protein sequence ID" value="KAE9588652.1"/>
    <property type="molecule type" value="Genomic_DNA"/>
</dbReference>